<dbReference type="InterPro" id="IPR036716">
    <property type="entry name" value="Pest_crys_N_sf"/>
</dbReference>
<dbReference type="InterPro" id="IPR001178">
    <property type="entry name" value="Pest_cryst_dom_II"/>
</dbReference>
<evidence type="ECO:0000256" key="1">
    <source>
        <dbReference type="ARBA" id="ARBA00007819"/>
    </source>
</evidence>
<dbReference type="GO" id="GO:0001907">
    <property type="term" value="P:symbiont-mediated killing of host cell"/>
    <property type="evidence" value="ECO:0007669"/>
    <property type="project" value="InterPro"/>
</dbReference>
<dbReference type="InterPro" id="IPR005639">
    <property type="entry name" value="Pest_crys_dom_I"/>
</dbReference>
<reference evidence="9" key="1">
    <citation type="submission" date="2006-11" db="EMBL/GenBank/DDBJ databases">
        <title>Bacillus thuringiensis Cry30-like toxin.</title>
        <authorList>
            <person name="Shu C."/>
            <person name="Song F."/>
            <person name="Zhang J."/>
        </authorList>
    </citation>
    <scope>NUCLEOTIDE SEQUENCE</scope>
    <source>
        <strain evidence="9">Y41</strain>
    </source>
</reference>
<evidence type="ECO:0000313" key="9">
    <source>
        <dbReference type="EMBL" id="ABN49951.1"/>
    </source>
</evidence>
<evidence type="ECO:0000256" key="5">
    <source>
        <dbReference type="ARBA" id="ARBA00029653"/>
    </source>
</evidence>
<evidence type="ECO:0000259" key="7">
    <source>
        <dbReference type="Pfam" id="PF03944"/>
    </source>
</evidence>
<dbReference type="Gene3D" id="2.60.120.260">
    <property type="entry name" value="Galactose-binding domain-like"/>
    <property type="match status" value="1"/>
</dbReference>
<dbReference type="AlphaFoldDB" id="D2CGE2"/>
<keyword evidence="2" id="KW-0800">Toxin</keyword>
<evidence type="ECO:0000256" key="4">
    <source>
        <dbReference type="ARBA" id="ARBA00023026"/>
    </source>
</evidence>
<dbReference type="SUPFAM" id="SSF49785">
    <property type="entry name" value="Galactose-binding domain-like"/>
    <property type="match status" value="1"/>
</dbReference>
<evidence type="ECO:0000256" key="3">
    <source>
        <dbReference type="ARBA" id="ARBA00022969"/>
    </source>
</evidence>
<protein>
    <recommendedName>
        <fullName evidence="5">Crystaline entomocidal protoxin</fullName>
    </recommendedName>
</protein>
<dbReference type="GO" id="GO:0090729">
    <property type="term" value="F:toxin activity"/>
    <property type="evidence" value="ECO:0007669"/>
    <property type="project" value="UniProtKB-KW"/>
</dbReference>
<keyword evidence="3" id="KW-0749">Sporulation</keyword>
<dbReference type="Pfam" id="PF00555">
    <property type="entry name" value="Endotoxin_M"/>
    <property type="match status" value="1"/>
</dbReference>
<dbReference type="Pfam" id="PF03945">
    <property type="entry name" value="Endotoxin_N"/>
    <property type="match status" value="1"/>
</dbReference>
<dbReference type="Gene3D" id="1.20.190.10">
    <property type="entry name" value="Pesticidal crystal protein, N-terminal domain"/>
    <property type="match status" value="1"/>
</dbReference>
<dbReference type="GO" id="GO:0005102">
    <property type="term" value="F:signaling receptor binding"/>
    <property type="evidence" value="ECO:0007669"/>
    <property type="project" value="InterPro"/>
</dbReference>
<evidence type="ECO:0000259" key="8">
    <source>
        <dbReference type="Pfam" id="PF03945"/>
    </source>
</evidence>
<feature type="domain" description="Pesticidal crystal protein" evidence="8">
    <location>
        <begin position="143"/>
        <end position="301"/>
    </location>
</feature>
<dbReference type="InterPro" id="IPR008979">
    <property type="entry name" value="Galactose-bd-like_sf"/>
</dbReference>
<dbReference type="SUPFAM" id="SSF51096">
    <property type="entry name" value="delta-Endotoxin (insectocide), middle domain"/>
    <property type="match status" value="1"/>
</dbReference>
<feature type="domain" description="Pesticidal crystal protein" evidence="7">
    <location>
        <begin position="526"/>
        <end position="675"/>
    </location>
</feature>
<comment type="similarity">
    <text evidence="1">Belongs to the delta endotoxin family.</text>
</comment>
<dbReference type="CDD" id="cd04085">
    <property type="entry name" value="delta_endotoxin_C"/>
    <property type="match status" value="1"/>
</dbReference>
<accession>D2CGE2</accession>
<keyword evidence="4" id="KW-0843">Virulence</keyword>
<organism evidence="9">
    <name type="scientific">Bacillus thuringiensis</name>
    <dbReference type="NCBI Taxonomy" id="1428"/>
    <lineage>
        <taxon>Bacteria</taxon>
        <taxon>Bacillati</taxon>
        <taxon>Bacillota</taxon>
        <taxon>Bacilli</taxon>
        <taxon>Bacillales</taxon>
        <taxon>Bacillaceae</taxon>
        <taxon>Bacillus</taxon>
        <taxon>Bacillus cereus group</taxon>
    </lineage>
</organism>
<feature type="domain" description="Pesticidal crystal protein" evidence="6">
    <location>
        <begin position="309"/>
        <end position="516"/>
    </location>
</feature>
<dbReference type="SUPFAM" id="SSF56849">
    <property type="entry name" value="delta-Endotoxin (insectocide), N-terminal domain"/>
    <property type="match status" value="1"/>
</dbReference>
<dbReference type="InterPro" id="IPR036399">
    <property type="entry name" value="Pest_cryst_cen_dom_sf"/>
</dbReference>
<dbReference type="Gene3D" id="2.100.10.10">
    <property type="entry name" value="Pesticidal crystal protein, central domain"/>
    <property type="match status" value="1"/>
</dbReference>
<dbReference type="EMBL" id="EF095955">
    <property type="protein sequence ID" value="ABN49951.1"/>
    <property type="molecule type" value="Genomic_DNA"/>
</dbReference>
<name>D2CGE2_BACTU</name>
<evidence type="ECO:0000259" key="6">
    <source>
        <dbReference type="Pfam" id="PF00555"/>
    </source>
</evidence>
<dbReference type="GO" id="GO:0030435">
    <property type="term" value="P:sporulation resulting in formation of a cellular spore"/>
    <property type="evidence" value="ECO:0007669"/>
    <property type="project" value="UniProtKB-KW"/>
</dbReference>
<dbReference type="InterPro" id="IPR005638">
    <property type="entry name" value="Pest_crys_dom-III"/>
</dbReference>
<sequence>MNPYQNTNECEILDDLPNYSKMVNAYSRYPLANNPEVPLQNTSYKDWLNMCQTITPLCTPIDSDINSIAAAIGVIGSILGLIPGPGEAIGLILGTFSSIIPFLWPENKSIIWEEFTHRGLHLIRPELTPTEIEIIVTPLKGYYNALREQLENFESEFAKWALEKSPANTRDVVLRFSAIDAAIINLKNQLIVDVRNKPAFLSLYAQTANIDLILFQRGDKYGDEWVKYARNQPIPFKTSQEYYNSLKDKIENYTNDIAETYRNGLNIIKNIPKISWDVFNLYRREMTLSALDLVALFLNYDIYRYPISTKTELTRKVYMSSFYLQALEQNESLESLENKPLPHSPSLFTWLKRLNLYTISEDYSIPLRVSSLSGLSAVYSHTHQQQALYTRPYQGVLVGQPQEIRFDGFVYKLFMSQNISPNSCYLIGGIPQMSFYISDYSGGLRPNKDYYSASASIYFINSYMNGPQNATKSNNISIRETKHILSDIKMNYSKTGGFYPFHTFGYSFAWTHTSVDPDNLIVPNRITQIPAVKAHYLSATAKVIAGPGHTGGDLVALINDGSRTGSMNIECKTGSFTQPSRRFGLRMRYAENNQFSVSILRDNQGVGTFNIERTFSRTNNIIPTDLKYNEFKYNNYDEITMDLPPNKIIDIRIQQTNSLSINQFIIDRIEFYPIDQGVEACKMQ</sequence>
<proteinExistence type="inferred from homology"/>
<evidence type="ECO:0000256" key="2">
    <source>
        <dbReference type="ARBA" id="ARBA00022656"/>
    </source>
</evidence>
<dbReference type="Pfam" id="PF03944">
    <property type="entry name" value="Endotoxin_C"/>
    <property type="match status" value="1"/>
</dbReference>